<evidence type="ECO:0000259" key="2">
    <source>
        <dbReference type="PROSITE" id="PS50887"/>
    </source>
</evidence>
<dbReference type="InterPro" id="IPR050706">
    <property type="entry name" value="Cyclic-di-GMP_PDE-like"/>
</dbReference>
<dbReference type="SUPFAM" id="SSF141868">
    <property type="entry name" value="EAL domain-like"/>
    <property type="match status" value="1"/>
</dbReference>
<evidence type="ECO:0000313" key="4">
    <source>
        <dbReference type="Proteomes" id="UP000326936"/>
    </source>
</evidence>
<dbReference type="SUPFAM" id="SSF55781">
    <property type="entry name" value="GAF domain-like"/>
    <property type="match status" value="1"/>
</dbReference>
<evidence type="ECO:0000313" key="3">
    <source>
        <dbReference type="EMBL" id="QFT28117.1"/>
    </source>
</evidence>
<dbReference type="Proteomes" id="UP000326936">
    <property type="component" value="Plasmid pTHAF100_a"/>
</dbReference>
<keyword evidence="3" id="KW-0614">Plasmid</keyword>
<dbReference type="RefSeq" id="WP_152432160.1">
    <property type="nucleotide sequence ID" value="NZ_CBCSDK010000008.1"/>
</dbReference>
<geneLocation type="plasmid" evidence="4">
    <name>pthaf100_a</name>
</geneLocation>
<dbReference type="KEGG" id="vaq:FIV01_17135"/>
<name>A0A5P9CQQ0_9VIBR</name>
<dbReference type="CDD" id="cd01949">
    <property type="entry name" value="GGDEF"/>
    <property type="match status" value="1"/>
</dbReference>
<dbReference type="InterPro" id="IPR035919">
    <property type="entry name" value="EAL_sf"/>
</dbReference>
<dbReference type="PROSITE" id="PS50887">
    <property type="entry name" value="GGDEF"/>
    <property type="match status" value="1"/>
</dbReference>
<protein>
    <submittedName>
        <fullName evidence="3">Cyclic di-GMP phosphodiesterase Gmr</fullName>
        <ecNumber evidence="3">3.1.4.52</ecNumber>
    </submittedName>
</protein>
<dbReference type="Gene3D" id="3.20.20.450">
    <property type="entry name" value="EAL domain"/>
    <property type="match status" value="1"/>
</dbReference>
<dbReference type="Pfam" id="PF00990">
    <property type="entry name" value="GGDEF"/>
    <property type="match status" value="1"/>
</dbReference>
<dbReference type="Gene3D" id="3.30.70.270">
    <property type="match status" value="1"/>
</dbReference>
<gene>
    <name evidence="3" type="primary">gmr4</name>
    <name evidence="3" type="ORF">FIV01_17135</name>
</gene>
<dbReference type="NCBIfam" id="TIGR00254">
    <property type="entry name" value="GGDEF"/>
    <property type="match status" value="1"/>
</dbReference>
<dbReference type="SMART" id="SM00052">
    <property type="entry name" value="EAL"/>
    <property type="match status" value="1"/>
</dbReference>
<dbReference type="CDD" id="cd01948">
    <property type="entry name" value="EAL"/>
    <property type="match status" value="1"/>
</dbReference>
<dbReference type="InterPro" id="IPR001633">
    <property type="entry name" value="EAL_dom"/>
</dbReference>
<accession>A0A5P9CQQ0</accession>
<dbReference type="PROSITE" id="PS50883">
    <property type="entry name" value="EAL"/>
    <property type="match status" value="1"/>
</dbReference>
<reference evidence="3 4" key="1">
    <citation type="submission" date="2019-10" db="EMBL/GenBank/DDBJ databases">
        <title>Complete genome sequence of Vibrio sp. strain THAF100, isolated from non-filtered water from the water column of tank 6 of a marine aquarium containing stony-coral fragments. Water maintained at 26 degree C.</title>
        <authorList>
            <person name="Ruckert C."/>
            <person name="Franco A."/>
            <person name="Kalinowski J."/>
            <person name="Glaeser S."/>
        </authorList>
    </citation>
    <scope>NUCLEOTIDE SEQUENCE [LARGE SCALE GENOMIC DNA]</scope>
    <source>
        <strain evidence="3 4">THAF100</strain>
        <plasmid evidence="4">pthaf100_a</plasmid>
    </source>
</reference>
<dbReference type="OrthoDB" id="9787514at2"/>
<dbReference type="Pfam" id="PF00563">
    <property type="entry name" value="EAL"/>
    <property type="match status" value="1"/>
</dbReference>
<dbReference type="PANTHER" id="PTHR33121:SF79">
    <property type="entry name" value="CYCLIC DI-GMP PHOSPHODIESTERASE PDED-RELATED"/>
    <property type="match status" value="1"/>
</dbReference>
<dbReference type="SMART" id="SM00267">
    <property type="entry name" value="GGDEF"/>
    <property type="match status" value="1"/>
</dbReference>
<dbReference type="InterPro" id="IPR000160">
    <property type="entry name" value="GGDEF_dom"/>
</dbReference>
<sequence>MARASLQATSIDLDVLSLTLQLDGTELLNRVTSVLHQHFTTYSTCIVEIDKFNANGYCLAQACFDSSNVPISYSLTNTPSFRVSHSELDYVLYTQKVMSQFPNDPYLCEHNIEAYIGIPLKTAAGEILGVLLSTFKHPVQSPKELIYYHMLFANIVVHSLRVKWLASRSDSLVRQLSYEVSHDNLTGLLNRSYLADKLERLSASHSGYLTLVYLDIDSFKTINNLYGQYIGDQVLKFVSHAIESSLHSRQLAFRISGDEFAFVTYASDPVEVCHSILAKLEPGYQDPEYNLKVNVSMGVAIKSDPRITVDQLILNASLALKDCKQKRNTQIRCYDTELSTLYYRRTRVIDALRQELAANRCAASEISVVAQPIVKQDQRKWSYYEILARWESQSLGFISPTEFIEAAEQSGLIVELGERIIQLACQAKKQLEDGLGYRVRLGINCSAHELSDTQRYLAHLTSTISLYGFKPSEFTIELTETVLLSQEVEIGTILNQMRELGFCIALDDFGTGYSSLNYIHRYPIDCIKIDASFIRDLMSNSTSERLVWLIIQLSQQLKVDLVAEGVETQQVVDKLHQMGCTQIQGYYYSRPEKPETIIKVQNSLGPSEPPTRAITC</sequence>
<organism evidence="3 4">
    <name type="scientific">Vibrio aquimaris</name>
    <dbReference type="NCBI Taxonomy" id="2587862"/>
    <lineage>
        <taxon>Bacteria</taxon>
        <taxon>Pseudomonadati</taxon>
        <taxon>Pseudomonadota</taxon>
        <taxon>Gammaproteobacteria</taxon>
        <taxon>Vibrionales</taxon>
        <taxon>Vibrionaceae</taxon>
        <taxon>Vibrio</taxon>
    </lineage>
</organism>
<keyword evidence="3" id="KW-0378">Hydrolase</keyword>
<evidence type="ECO:0000259" key="1">
    <source>
        <dbReference type="PROSITE" id="PS50883"/>
    </source>
</evidence>
<dbReference type="AlphaFoldDB" id="A0A5P9CQQ0"/>
<keyword evidence="4" id="KW-1185">Reference proteome</keyword>
<dbReference type="EMBL" id="CP045351">
    <property type="protein sequence ID" value="QFT28117.1"/>
    <property type="molecule type" value="Genomic_DNA"/>
</dbReference>
<dbReference type="GO" id="GO:0071111">
    <property type="term" value="F:cyclic-guanylate-specific phosphodiesterase activity"/>
    <property type="evidence" value="ECO:0007669"/>
    <property type="project" value="UniProtKB-EC"/>
</dbReference>
<feature type="domain" description="EAL" evidence="1">
    <location>
        <begin position="345"/>
        <end position="605"/>
    </location>
</feature>
<proteinExistence type="predicted"/>
<dbReference type="InterPro" id="IPR029787">
    <property type="entry name" value="Nucleotide_cyclase"/>
</dbReference>
<feature type="domain" description="GGDEF" evidence="2">
    <location>
        <begin position="207"/>
        <end position="336"/>
    </location>
</feature>
<dbReference type="SUPFAM" id="SSF55073">
    <property type="entry name" value="Nucleotide cyclase"/>
    <property type="match status" value="1"/>
</dbReference>
<dbReference type="InterPro" id="IPR043128">
    <property type="entry name" value="Rev_trsase/Diguanyl_cyclase"/>
</dbReference>
<dbReference type="EC" id="3.1.4.52" evidence="3"/>
<dbReference type="PANTHER" id="PTHR33121">
    <property type="entry name" value="CYCLIC DI-GMP PHOSPHODIESTERASE PDEF"/>
    <property type="match status" value="1"/>
</dbReference>